<name>A0A8R7QYS3_TRIUA</name>
<proteinExistence type="predicted"/>
<dbReference type="Gramene" id="TuG1812G0700002848.01.T01">
    <property type="protein sequence ID" value="TuG1812G0700002848.01.T01"/>
    <property type="gene ID" value="TuG1812G0700002848.01"/>
</dbReference>
<dbReference type="AlphaFoldDB" id="A0A8R7QYS3"/>
<evidence type="ECO:0000313" key="1">
    <source>
        <dbReference type="EnsemblPlants" id="TuG1812G0700002848.01.T01"/>
    </source>
</evidence>
<reference evidence="1" key="2">
    <citation type="submission" date="2018-03" db="EMBL/GenBank/DDBJ databases">
        <title>The Triticum urartu genome reveals the dynamic nature of wheat genome evolution.</title>
        <authorList>
            <person name="Ling H."/>
            <person name="Ma B."/>
            <person name="Shi X."/>
            <person name="Liu H."/>
            <person name="Dong L."/>
            <person name="Sun H."/>
            <person name="Cao Y."/>
            <person name="Gao Q."/>
            <person name="Zheng S."/>
            <person name="Li Y."/>
            <person name="Yu Y."/>
            <person name="Du H."/>
            <person name="Qi M."/>
            <person name="Li Y."/>
            <person name="Yu H."/>
            <person name="Cui Y."/>
            <person name="Wang N."/>
            <person name="Chen C."/>
            <person name="Wu H."/>
            <person name="Zhao Y."/>
            <person name="Zhang J."/>
            <person name="Li Y."/>
            <person name="Zhou W."/>
            <person name="Zhang B."/>
            <person name="Hu W."/>
            <person name="Eijk M."/>
            <person name="Tang J."/>
            <person name="Witsenboer H."/>
            <person name="Zhao S."/>
            <person name="Li Z."/>
            <person name="Zhang A."/>
            <person name="Wang D."/>
            <person name="Liang C."/>
        </authorList>
    </citation>
    <scope>NUCLEOTIDE SEQUENCE [LARGE SCALE GENOMIC DNA]</scope>
    <source>
        <strain evidence="1">cv. G1812</strain>
    </source>
</reference>
<dbReference type="Proteomes" id="UP000015106">
    <property type="component" value="Chromosome 7"/>
</dbReference>
<evidence type="ECO:0000313" key="2">
    <source>
        <dbReference type="Proteomes" id="UP000015106"/>
    </source>
</evidence>
<sequence>MSSSELWSSETDGCTAVDKCEVQRSSVKCHNMLIIS</sequence>
<reference evidence="2" key="1">
    <citation type="journal article" date="2013" name="Nature">
        <title>Draft genome of the wheat A-genome progenitor Triticum urartu.</title>
        <authorList>
            <person name="Ling H.Q."/>
            <person name="Zhao S."/>
            <person name="Liu D."/>
            <person name="Wang J."/>
            <person name="Sun H."/>
            <person name="Zhang C."/>
            <person name="Fan H."/>
            <person name="Li D."/>
            <person name="Dong L."/>
            <person name="Tao Y."/>
            <person name="Gao C."/>
            <person name="Wu H."/>
            <person name="Li Y."/>
            <person name="Cui Y."/>
            <person name="Guo X."/>
            <person name="Zheng S."/>
            <person name="Wang B."/>
            <person name="Yu K."/>
            <person name="Liang Q."/>
            <person name="Yang W."/>
            <person name="Lou X."/>
            <person name="Chen J."/>
            <person name="Feng M."/>
            <person name="Jian J."/>
            <person name="Zhang X."/>
            <person name="Luo G."/>
            <person name="Jiang Y."/>
            <person name="Liu J."/>
            <person name="Wang Z."/>
            <person name="Sha Y."/>
            <person name="Zhang B."/>
            <person name="Wu H."/>
            <person name="Tang D."/>
            <person name="Shen Q."/>
            <person name="Xue P."/>
            <person name="Zou S."/>
            <person name="Wang X."/>
            <person name="Liu X."/>
            <person name="Wang F."/>
            <person name="Yang Y."/>
            <person name="An X."/>
            <person name="Dong Z."/>
            <person name="Zhang K."/>
            <person name="Zhang X."/>
            <person name="Luo M.C."/>
            <person name="Dvorak J."/>
            <person name="Tong Y."/>
            <person name="Wang J."/>
            <person name="Yang H."/>
            <person name="Li Z."/>
            <person name="Wang D."/>
            <person name="Zhang A."/>
            <person name="Wang J."/>
        </authorList>
    </citation>
    <scope>NUCLEOTIDE SEQUENCE</scope>
    <source>
        <strain evidence="2">cv. G1812</strain>
    </source>
</reference>
<organism evidence="1 2">
    <name type="scientific">Triticum urartu</name>
    <name type="common">Red wild einkorn</name>
    <name type="synonym">Crithodium urartu</name>
    <dbReference type="NCBI Taxonomy" id="4572"/>
    <lineage>
        <taxon>Eukaryota</taxon>
        <taxon>Viridiplantae</taxon>
        <taxon>Streptophyta</taxon>
        <taxon>Embryophyta</taxon>
        <taxon>Tracheophyta</taxon>
        <taxon>Spermatophyta</taxon>
        <taxon>Magnoliopsida</taxon>
        <taxon>Liliopsida</taxon>
        <taxon>Poales</taxon>
        <taxon>Poaceae</taxon>
        <taxon>BOP clade</taxon>
        <taxon>Pooideae</taxon>
        <taxon>Triticodae</taxon>
        <taxon>Triticeae</taxon>
        <taxon>Triticinae</taxon>
        <taxon>Triticum</taxon>
    </lineage>
</organism>
<accession>A0A8R7QYS3</accession>
<keyword evidence="2" id="KW-1185">Reference proteome</keyword>
<reference evidence="1" key="3">
    <citation type="submission" date="2022-06" db="UniProtKB">
        <authorList>
            <consortium name="EnsemblPlants"/>
        </authorList>
    </citation>
    <scope>IDENTIFICATION</scope>
</reference>
<protein>
    <submittedName>
        <fullName evidence="1">Uncharacterized protein</fullName>
    </submittedName>
</protein>
<dbReference type="EnsemblPlants" id="TuG1812G0700002848.01.T01">
    <property type="protein sequence ID" value="TuG1812G0700002848.01.T01"/>
    <property type="gene ID" value="TuG1812G0700002848.01"/>
</dbReference>